<proteinExistence type="predicted"/>
<name>A0A837DD99_9PSEU</name>
<dbReference type="RefSeq" id="WP_015787190.1">
    <property type="nucleotide sequence ID" value="NZ_CALJZO010000045.1"/>
</dbReference>
<sequence length="88" mass="9734">MYDSPIAVYAPPDELPAERTVPLRTFDSIPAEQTAQLCIAGLWQWPDTDPDNHPKIIMEARAALRSCECPTLPVLESVLAGLRNLVPH</sequence>
<evidence type="ECO:0000313" key="2">
    <source>
        <dbReference type="Proteomes" id="UP000030848"/>
    </source>
</evidence>
<accession>A0A837DD99</accession>
<comment type="caution">
    <text evidence="1">The sequence shown here is derived from an EMBL/GenBank/DDBJ whole genome shotgun (WGS) entry which is preliminary data.</text>
</comment>
<organism evidence="1 2">
    <name type="scientific">Saccharomonospora viridis</name>
    <dbReference type="NCBI Taxonomy" id="1852"/>
    <lineage>
        <taxon>Bacteria</taxon>
        <taxon>Bacillati</taxon>
        <taxon>Actinomycetota</taxon>
        <taxon>Actinomycetes</taxon>
        <taxon>Pseudonocardiales</taxon>
        <taxon>Pseudonocardiaceae</taxon>
        <taxon>Saccharomonospora</taxon>
    </lineage>
</organism>
<dbReference type="Proteomes" id="UP000030848">
    <property type="component" value="Unassembled WGS sequence"/>
</dbReference>
<gene>
    <name evidence="1" type="ORF">MINT15_01440</name>
</gene>
<dbReference type="EMBL" id="JRZE01000001">
    <property type="protein sequence ID" value="KHF45843.1"/>
    <property type="molecule type" value="Genomic_DNA"/>
</dbReference>
<dbReference type="AlphaFoldDB" id="A0A837DD99"/>
<reference evidence="1 2" key="1">
    <citation type="submission" date="2014-10" db="EMBL/GenBank/DDBJ databases">
        <title>Genome sequence of Micropolyspora internatus JCM3315.</title>
        <authorList>
            <person name="Shin S.-K."/>
            <person name="Yi H."/>
        </authorList>
    </citation>
    <scope>NUCLEOTIDE SEQUENCE [LARGE SCALE GENOMIC DNA]</scope>
    <source>
        <strain evidence="1 2">JCM 3315</strain>
    </source>
</reference>
<protein>
    <submittedName>
        <fullName evidence="1">Uncharacterized protein</fullName>
    </submittedName>
</protein>
<dbReference type="OrthoDB" id="9768449at2"/>
<evidence type="ECO:0000313" key="1">
    <source>
        <dbReference type="EMBL" id="KHF45843.1"/>
    </source>
</evidence>